<protein>
    <submittedName>
        <fullName evidence="1">Uncharacterized protein</fullName>
    </submittedName>
</protein>
<name>A0A1T5EWP4_9FLAO</name>
<dbReference type="EMBL" id="FUYZ01000004">
    <property type="protein sequence ID" value="SKB88357.1"/>
    <property type="molecule type" value="Genomic_DNA"/>
</dbReference>
<gene>
    <name evidence="1" type="ORF">SAMN05660477_01678</name>
</gene>
<proteinExistence type="predicted"/>
<dbReference type="RefSeq" id="WP_079666915.1">
    <property type="nucleotide sequence ID" value="NZ_FUYZ01000004.1"/>
</dbReference>
<dbReference type="OrthoDB" id="1255059at2"/>
<organism evidence="1 2">
    <name type="scientific">Soonwooa buanensis</name>
    <dbReference type="NCBI Taxonomy" id="619805"/>
    <lineage>
        <taxon>Bacteria</taxon>
        <taxon>Pseudomonadati</taxon>
        <taxon>Bacteroidota</taxon>
        <taxon>Flavobacteriia</taxon>
        <taxon>Flavobacteriales</taxon>
        <taxon>Weeksellaceae</taxon>
        <taxon>Chryseobacterium group</taxon>
        <taxon>Soonwooa</taxon>
    </lineage>
</organism>
<keyword evidence="2" id="KW-1185">Reference proteome</keyword>
<evidence type="ECO:0000313" key="1">
    <source>
        <dbReference type="EMBL" id="SKB88357.1"/>
    </source>
</evidence>
<dbReference type="Proteomes" id="UP000191112">
    <property type="component" value="Unassembled WGS sequence"/>
</dbReference>
<dbReference type="AlphaFoldDB" id="A0A1T5EWP4"/>
<accession>A0A1T5EWP4</accession>
<sequence length="115" mass="14046">MKELVFKLLSEGGSLKIERENNNQVEKFLYYHNEYDPIAEEILSDFVTEYENFEDAFQTINKKYPWYRLHLDFVHEDYKKYVKLELLKTLRHHQIPFSDLNYHLDNLNDKLDLEA</sequence>
<evidence type="ECO:0000313" key="2">
    <source>
        <dbReference type="Proteomes" id="UP000191112"/>
    </source>
</evidence>
<reference evidence="1 2" key="1">
    <citation type="submission" date="2017-02" db="EMBL/GenBank/DDBJ databases">
        <authorList>
            <person name="Peterson S.W."/>
        </authorList>
    </citation>
    <scope>NUCLEOTIDE SEQUENCE [LARGE SCALE GENOMIC DNA]</scope>
    <source>
        <strain evidence="1 2">DSM 22323</strain>
    </source>
</reference>